<dbReference type="EMBL" id="BJMM01000003">
    <property type="protein sequence ID" value="GEB48367.1"/>
    <property type="molecule type" value="Genomic_DNA"/>
</dbReference>
<proteinExistence type="predicted"/>
<evidence type="ECO:0000313" key="2">
    <source>
        <dbReference type="EMBL" id="GEB48367.1"/>
    </source>
</evidence>
<dbReference type="Pfam" id="PF07592">
    <property type="entry name" value="DDE_Tnp_ISAZ013"/>
    <property type="match status" value="1"/>
</dbReference>
<dbReference type="Proteomes" id="UP000319210">
    <property type="component" value="Unassembled WGS sequence"/>
</dbReference>
<protein>
    <recommendedName>
        <fullName evidence="4">ISAzo13 family transposase</fullName>
    </recommendedName>
</protein>
<comment type="caution">
    <text evidence="2">The sequence shown here is derived from an EMBL/GenBank/DDBJ whole genome shotgun (WGS) entry which is preliminary data.</text>
</comment>
<dbReference type="RefSeq" id="WP_086814913.1">
    <property type="nucleotide sequence ID" value="NZ_BJMM01000003.1"/>
</dbReference>
<accession>A0A4Y3QUK0</accession>
<gene>
    <name evidence="2" type="ORF">SCA03_09180</name>
</gene>
<reference evidence="2 3" key="1">
    <citation type="submission" date="2019-06" db="EMBL/GenBank/DDBJ databases">
        <title>Whole genome shotgun sequence of Streptomyces cacaoi subsp. cacaoi NBRC 12748.</title>
        <authorList>
            <person name="Hosoyama A."/>
            <person name="Uohara A."/>
            <person name="Ohji S."/>
            <person name="Ichikawa N."/>
        </authorList>
    </citation>
    <scope>NUCLEOTIDE SEQUENCE [LARGE SCALE GENOMIC DNA]</scope>
    <source>
        <strain evidence="2 3">NBRC 12748</strain>
    </source>
</reference>
<keyword evidence="3" id="KW-1185">Reference proteome</keyword>
<dbReference type="InterPro" id="IPR011518">
    <property type="entry name" value="Transposase_36"/>
</dbReference>
<dbReference type="OrthoDB" id="8782691at2"/>
<feature type="region of interest" description="Disordered" evidence="1">
    <location>
        <begin position="70"/>
        <end position="89"/>
    </location>
</feature>
<sequence length="390" mass="41319">MTGTDAPLTNELLRLLPSLLPGLDERQRRLALGAVAEGLGHGGIRAVAQAARVAESTVSRGVRELASRNALPAGQIRRPGAGPKPLTERDPALLPTLLSLVRSAGPAPGDRSPIEWTLLSVRELAEALTRRGHPVGPDTVAALLKAEGFTLQPSAHASLRGSRLHRLTRLRHGAARLREFTEASEPALRVRTEPAAAPGPRRPGVCAECGRDHTAPPVRSASGTENGSPSPTRAGQRSPGQSAARAAVPFDDDGTATLIANALRQWWAQEGSALRTRSGRLLVALEAGPTTTRPEALRRTLADFATASGTEVTVCHLPPATLRWRNTEHRLTSRVVIQRGGLPTTGEQVLISTVGPTSGTTRVRPATTTPVPVGLAQWNYTLRPRTALRS</sequence>
<evidence type="ECO:0000256" key="1">
    <source>
        <dbReference type="SAM" id="MobiDB-lite"/>
    </source>
</evidence>
<evidence type="ECO:0008006" key="4">
    <source>
        <dbReference type="Google" id="ProtNLM"/>
    </source>
</evidence>
<feature type="compositionally biased region" description="Polar residues" evidence="1">
    <location>
        <begin position="221"/>
        <end position="241"/>
    </location>
</feature>
<feature type="compositionally biased region" description="Low complexity" evidence="1">
    <location>
        <begin position="194"/>
        <end position="204"/>
    </location>
</feature>
<dbReference type="AlphaFoldDB" id="A0A4Y3QUK0"/>
<organism evidence="2 3">
    <name type="scientific">Streptomyces cacaoi</name>
    <dbReference type="NCBI Taxonomy" id="1898"/>
    <lineage>
        <taxon>Bacteria</taxon>
        <taxon>Bacillati</taxon>
        <taxon>Actinomycetota</taxon>
        <taxon>Actinomycetes</taxon>
        <taxon>Kitasatosporales</taxon>
        <taxon>Streptomycetaceae</taxon>
        <taxon>Streptomyces</taxon>
    </lineage>
</organism>
<feature type="region of interest" description="Disordered" evidence="1">
    <location>
        <begin position="185"/>
        <end position="246"/>
    </location>
</feature>
<name>A0A4Y3QUK0_STRCI</name>
<evidence type="ECO:0000313" key="3">
    <source>
        <dbReference type="Proteomes" id="UP000319210"/>
    </source>
</evidence>